<dbReference type="EMBL" id="AESD01000144">
    <property type="protein sequence ID" value="EHJ14449.1"/>
    <property type="molecule type" value="Genomic_DNA"/>
</dbReference>
<evidence type="ECO:0000313" key="3">
    <source>
        <dbReference type="Proteomes" id="UP000003477"/>
    </source>
</evidence>
<name>G5J034_CROWT</name>
<feature type="signal peptide" evidence="1">
    <location>
        <begin position="1"/>
        <end position="27"/>
    </location>
</feature>
<dbReference type="RefSeq" id="WP_007303937.1">
    <property type="nucleotide sequence ID" value="NZ_AESD01000144.1"/>
</dbReference>
<gene>
    <name evidence="2" type="ORF">CWATWH0003_0879</name>
</gene>
<keyword evidence="1" id="KW-0732">Signal</keyword>
<proteinExistence type="predicted"/>
<organism evidence="2 3">
    <name type="scientific">Crocosphaera watsonii WH 0003</name>
    <dbReference type="NCBI Taxonomy" id="423471"/>
    <lineage>
        <taxon>Bacteria</taxon>
        <taxon>Bacillati</taxon>
        <taxon>Cyanobacteriota</taxon>
        <taxon>Cyanophyceae</taxon>
        <taxon>Oscillatoriophycideae</taxon>
        <taxon>Chroococcales</taxon>
        <taxon>Aphanothecaceae</taxon>
        <taxon>Crocosphaera</taxon>
    </lineage>
</organism>
<dbReference type="Proteomes" id="UP000003477">
    <property type="component" value="Unassembled WGS sequence"/>
</dbReference>
<protein>
    <recommendedName>
        <fullName evidence="4">Alpha/beta hydrolase</fullName>
    </recommendedName>
</protein>
<evidence type="ECO:0000313" key="2">
    <source>
        <dbReference type="EMBL" id="EHJ14449.1"/>
    </source>
</evidence>
<dbReference type="InterPro" id="IPR010486">
    <property type="entry name" value="HNS-dep_expression_A/B"/>
</dbReference>
<evidence type="ECO:0000256" key="1">
    <source>
        <dbReference type="SAM" id="SignalP"/>
    </source>
</evidence>
<feature type="chain" id="PRO_5003479015" description="Alpha/beta hydrolase" evidence="1">
    <location>
        <begin position="28"/>
        <end position="106"/>
    </location>
</feature>
<comment type="caution">
    <text evidence="2">The sequence shown here is derived from an EMBL/GenBank/DDBJ whole genome shotgun (WGS) entry which is preliminary data.</text>
</comment>
<reference evidence="2 3" key="1">
    <citation type="journal article" date="2011" name="Front. Microbiol.">
        <title>Two Strains of Crocosphaera watsonii with Highly Conserved Genomes are Distinguished by Strain-Specific Features.</title>
        <authorList>
            <person name="Bench S.R."/>
            <person name="Ilikchyan I.N."/>
            <person name="Tripp H.J."/>
            <person name="Zehr J.P."/>
        </authorList>
    </citation>
    <scope>NUCLEOTIDE SEQUENCE [LARGE SCALE GENOMIC DNA]</scope>
    <source>
        <strain evidence="2 3">WH 0003</strain>
    </source>
</reference>
<dbReference type="Pfam" id="PF06411">
    <property type="entry name" value="HdeA"/>
    <property type="match status" value="1"/>
</dbReference>
<evidence type="ECO:0008006" key="4">
    <source>
        <dbReference type="Google" id="ProtNLM"/>
    </source>
</evidence>
<dbReference type="AlphaFoldDB" id="G5J034"/>
<sequence length="106" mass="12056">MKSINKLLAIFLLSTIISTLYSSSGFAQDEAENTKVELNKISCRELLKMPGKDRELTLVFFHGLMASRNNQMVIDRVALREATNKITDYCIDNPNSMLMTAFDEYL</sequence>
<dbReference type="PATRIC" id="fig|423471.3.peg.812"/>
<dbReference type="GeneID" id="88764761"/>
<accession>G5J034</accession>